<dbReference type="EMBL" id="CP003653">
    <property type="protein sequence ID" value="AFZ33716.1"/>
    <property type="molecule type" value="Genomic_DNA"/>
</dbReference>
<dbReference type="eggNOG" id="COG3861">
    <property type="taxonomic scope" value="Bacteria"/>
</dbReference>
<dbReference type="PANTHER" id="PTHR36109:SF2">
    <property type="entry name" value="MEMBRANE PROTEIN"/>
    <property type="match status" value="1"/>
</dbReference>
<name>K9XNU7_STAC7</name>
<dbReference type="HOGENOM" id="CLU_083853_0_0_3"/>
<organism evidence="2 3">
    <name type="scientific">Stanieria cyanosphaera (strain ATCC 29371 / PCC 7437)</name>
    <dbReference type="NCBI Taxonomy" id="111780"/>
    <lineage>
        <taxon>Bacteria</taxon>
        <taxon>Bacillati</taxon>
        <taxon>Cyanobacteriota</taxon>
        <taxon>Cyanophyceae</taxon>
        <taxon>Pleurocapsales</taxon>
        <taxon>Dermocarpellaceae</taxon>
        <taxon>Stanieria</taxon>
    </lineage>
</organism>
<dbReference type="Proteomes" id="UP000010473">
    <property type="component" value="Chromosome"/>
</dbReference>
<dbReference type="RefSeq" id="WP_015191389.1">
    <property type="nucleotide sequence ID" value="NC_019748.1"/>
</dbReference>
<dbReference type="STRING" id="111780.Sta7437_0096"/>
<dbReference type="Pfam" id="PF11181">
    <property type="entry name" value="YflT"/>
    <property type="match status" value="1"/>
</dbReference>
<gene>
    <name evidence="2" type="ordered locus">Sta7437_0096</name>
</gene>
<reference evidence="3" key="1">
    <citation type="journal article" date="2013" name="Proc. Natl. Acad. Sci. U.S.A.">
        <title>Improving the coverage of the cyanobacterial phylum using diversity-driven genome sequencing.</title>
        <authorList>
            <person name="Shih P.M."/>
            <person name="Wu D."/>
            <person name="Latifi A."/>
            <person name="Axen S.D."/>
            <person name="Fewer D.P."/>
            <person name="Talla E."/>
            <person name="Calteau A."/>
            <person name="Cai F."/>
            <person name="Tandeau de Marsac N."/>
            <person name="Rippka R."/>
            <person name="Herdman M."/>
            <person name="Sivonen K."/>
            <person name="Coursin T."/>
            <person name="Laurent T."/>
            <person name="Goodwin L."/>
            <person name="Nolan M."/>
            <person name="Davenport K.W."/>
            <person name="Han C.S."/>
            <person name="Rubin E.M."/>
            <person name="Eisen J.A."/>
            <person name="Woyke T."/>
            <person name="Gugger M."/>
            <person name="Kerfeld C.A."/>
        </authorList>
    </citation>
    <scope>NUCLEOTIDE SEQUENCE [LARGE SCALE GENOMIC DNA]</scope>
    <source>
        <strain evidence="3">ATCC 29371 / PCC 7437</strain>
    </source>
</reference>
<proteinExistence type="predicted"/>
<evidence type="ECO:0000259" key="1">
    <source>
        <dbReference type="Pfam" id="PF11181"/>
    </source>
</evidence>
<dbReference type="InterPro" id="IPR025889">
    <property type="entry name" value="GSP17M-like_dom"/>
</dbReference>
<dbReference type="KEGG" id="scs:Sta7437_0096"/>
<sequence length="190" mass="19832">MASEQYQHALGTFPTREHAEIALIELRDSGFNMDKISVIAQNADSQEPMGGKEVSSVEQQVQEGAIAGATGGTLIGSFLGLLGGLGVVAIPGLGAAAEVGIVLANTLLGSGVGAAGGGVIGALVGWGLPEDQAQYYKDLLSQGNYVVMLEGTESEVKKAEAILQNRLIRDWNIYYAPTKYPYTGMDLGMI</sequence>
<evidence type="ECO:0000313" key="3">
    <source>
        <dbReference type="Proteomes" id="UP000010473"/>
    </source>
</evidence>
<dbReference type="OrthoDB" id="462701at2"/>
<keyword evidence="3" id="KW-1185">Reference proteome</keyword>
<evidence type="ECO:0000313" key="2">
    <source>
        <dbReference type="EMBL" id="AFZ33716.1"/>
    </source>
</evidence>
<protein>
    <recommendedName>
        <fullName evidence="1">General stress protein 17M-like domain-containing protein</fullName>
    </recommendedName>
</protein>
<feature type="domain" description="General stress protein 17M-like" evidence="1">
    <location>
        <begin position="10"/>
        <end position="82"/>
    </location>
</feature>
<dbReference type="PANTHER" id="PTHR36109">
    <property type="entry name" value="MEMBRANE PROTEIN-RELATED"/>
    <property type="match status" value="1"/>
</dbReference>
<dbReference type="InterPro" id="IPR052948">
    <property type="entry name" value="Low_temp-induced_all0457"/>
</dbReference>
<accession>K9XNU7</accession>
<dbReference type="AlphaFoldDB" id="K9XNU7"/>